<evidence type="ECO:0000256" key="1">
    <source>
        <dbReference type="SAM" id="MobiDB-lite"/>
    </source>
</evidence>
<feature type="compositionally biased region" description="Low complexity" evidence="1">
    <location>
        <begin position="86"/>
        <end position="96"/>
    </location>
</feature>
<proteinExistence type="predicted"/>
<evidence type="ECO:0000313" key="3">
    <source>
        <dbReference type="Proteomes" id="UP001168821"/>
    </source>
</evidence>
<name>A0AA38ITA3_9CUCU</name>
<dbReference type="EMBL" id="JALNTZ010000003">
    <property type="protein sequence ID" value="KAJ3659562.1"/>
    <property type="molecule type" value="Genomic_DNA"/>
</dbReference>
<organism evidence="2 3">
    <name type="scientific">Zophobas morio</name>
    <dbReference type="NCBI Taxonomy" id="2755281"/>
    <lineage>
        <taxon>Eukaryota</taxon>
        <taxon>Metazoa</taxon>
        <taxon>Ecdysozoa</taxon>
        <taxon>Arthropoda</taxon>
        <taxon>Hexapoda</taxon>
        <taxon>Insecta</taxon>
        <taxon>Pterygota</taxon>
        <taxon>Neoptera</taxon>
        <taxon>Endopterygota</taxon>
        <taxon>Coleoptera</taxon>
        <taxon>Polyphaga</taxon>
        <taxon>Cucujiformia</taxon>
        <taxon>Tenebrionidae</taxon>
        <taxon>Zophobas</taxon>
    </lineage>
</organism>
<comment type="caution">
    <text evidence="2">The sequence shown here is derived from an EMBL/GenBank/DDBJ whole genome shotgun (WGS) entry which is preliminary data.</text>
</comment>
<accession>A0AA38ITA3</accession>
<protein>
    <submittedName>
        <fullName evidence="2">Uncharacterized protein</fullName>
    </submittedName>
</protein>
<feature type="compositionally biased region" description="Pro residues" evidence="1">
    <location>
        <begin position="68"/>
        <end position="85"/>
    </location>
</feature>
<reference evidence="2" key="1">
    <citation type="journal article" date="2023" name="G3 (Bethesda)">
        <title>Whole genome assemblies of Zophobas morio and Tenebrio molitor.</title>
        <authorList>
            <person name="Kaur S."/>
            <person name="Stinson S.A."/>
            <person name="diCenzo G.C."/>
        </authorList>
    </citation>
    <scope>NUCLEOTIDE SEQUENCE</scope>
    <source>
        <strain evidence="2">QUZm001</strain>
    </source>
</reference>
<feature type="region of interest" description="Disordered" evidence="1">
    <location>
        <begin position="62"/>
        <end position="96"/>
    </location>
</feature>
<gene>
    <name evidence="2" type="ORF">Zmor_011246</name>
</gene>
<dbReference type="Proteomes" id="UP001168821">
    <property type="component" value="Unassembled WGS sequence"/>
</dbReference>
<dbReference type="AlphaFoldDB" id="A0AA38ITA3"/>
<keyword evidence="3" id="KW-1185">Reference proteome</keyword>
<evidence type="ECO:0000313" key="2">
    <source>
        <dbReference type="EMBL" id="KAJ3659562.1"/>
    </source>
</evidence>
<sequence>MAFVTKRIFGGRKTESFSKSSRRGKCLVPVLWLWKWKSATVSTSEKKRTAITFFSHHRKIPKPLSTPRVPPPHWLTVPELPPPEPGGSRPEGSLRAGRNNRARRLILFVYFFNNKNPIIV</sequence>